<dbReference type="AlphaFoldDB" id="A0A6C0ETM1"/>
<dbReference type="EMBL" id="MN738944">
    <property type="protein sequence ID" value="QHT32534.1"/>
    <property type="molecule type" value="Genomic_DNA"/>
</dbReference>
<evidence type="ECO:0000313" key="1">
    <source>
        <dbReference type="EMBL" id="QHT32534.1"/>
    </source>
</evidence>
<accession>A0A6C0ETM1</accession>
<organism evidence="1">
    <name type="scientific">viral metagenome</name>
    <dbReference type="NCBI Taxonomy" id="1070528"/>
    <lineage>
        <taxon>unclassified sequences</taxon>
        <taxon>metagenomes</taxon>
        <taxon>organismal metagenomes</taxon>
    </lineage>
</organism>
<sequence length="95" mass="11070">MNKNEEIEKMDINIKIENVGGIGSEKDSSYAITIDNVKFQKMLFVFNAINDGWSIKKRKDAYIFSKNHEGKKEVFLDSYLLTFMKKNLDMNRLLA</sequence>
<protein>
    <submittedName>
        <fullName evidence="1">Uncharacterized protein</fullName>
    </submittedName>
</protein>
<name>A0A6C0ETM1_9ZZZZ</name>
<proteinExistence type="predicted"/>
<reference evidence="1" key="1">
    <citation type="journal article" date="2020" name="Nature">
        <title>Giant virus diversity and host interactions through global metagenomics.</title>
        <authorList>
            <person name="Schulz F."/>
            <person name="Roux S."/>
            <person name="Paez-Espino D."/>
            <person name="Jungbluth S."/>
            <person name="Walsh D.A."/>
            <person name="Denef V.J."/>
            <person name="McMahon K.D."/>
            <person name="Konstantinidis K.T."/>
            <person name="Eloe-Fadrosh E.A."/>
            <person name="Kyrpides N.C."/>
            <person name="Woyke T."/>
        </authorList>
    </citation>
    <scope>NUCLEOTIDE SEQUENCE</scope>
    <source>
        <strain evidence="1">GVMAG-M-3300009161-30</strain>
    </source>
</reference>